<evidence type="ECO:0000256" key="1">
    <source>
        <dbReference type="ARBA" id="ARBA00003819"/>
    </source>
</evidence>
<accession>A0ABS7XBN3</accession>
<dbReference type="InterPro" id="IPR000119">
    <property type="entry name" value="Hist_DNA-bd"/>
</dbReference>
<comment type="similarity">
    <text evidence="2 5">Belongs to the bacterial histone-like protein family.</text>
</comment>
<dbReference type="SUPFAM" id="SSF47729">
    <property type="entry name" value="IHF-like DNA-binding proteins"/>
    <property type="match status" value="1"/>
</dbReference>
<sequence>MNKAELVNAVAAQADLPKAHAERAVSAFLDTVTAELKSGNAVTLTGFGQFTTKVTQPRTGRNPQTGETMQIAASIKPVFKPGKALKDAVK</sequence>
<reference evidence="6 7" key="2">
    <citation type="submission" date="2021-08" db="EMBL/GenBank/DDBJ databases">
        <title>Rheinheimera aquimaris sp. nov., isolated from seawater of the East Sea in Korea.</title>
        <authorList>
            <person name="Kim K.H."/>
            <person name="Wenting R."/>
            <person name="Kim K.R."/>
            <person name="Jeon C.O."/>
        </authorList>
    </citation>
    <scope>NUCLEOTIDE SEQUENCE [LARGE SCALE GENOMIC DNA]</scope>
    <source>
        <strain evidence="6 7">MA-13</strain>
    </source>
</reference>
<comment type="caution">
    <text evidence="6">The sequence shown here is derived from an EMBL/GenBank/DDBJ whole genome shotgun (WGS) entry which is preliminary data.</text>
</comment>
<protein>
    <submittedName>
        <fullName evidence="6">HU family DNA-binding protein</fullName>
    </submittedName>
</protein>
<name>A0ABS7XBN3_9GAMM</name>
<evidence type="ECO:0000256" key="4">
    <source>
        <dbReference type="ARBA" id="ARBA00023125"/>
    </source>
</evidence>
<organism evidence="6 7">
    <name type="scientific">Rheinheimera maricola</name>
    <dbReference type="NCBI Taxonomy" id="2793282"/>
    <lineage>
        <taxon>Bacteria</taxon>
        <taxon>Pseudomonadati</taxon>
        <taxon>Pseudomonadota</taxon>
        <taxon>Gammaproteobacteria</taxon>
        <taxon>Chromatiales</taxon>
        <taxon>Chromatiaceae</taxon>
        <taxon>Rheinheimera</taxon>
    </lineage>
</organism>
<dbReference type="PANTHER" id="PTHR33175:SF3">
    <property type="entry name" value="DNA-BINDING PROTEIN HU-BETA"/>
    <property type="match status" value="1"/>
</dbReference>
<proteinExistence type="inferred from homology"/>
<reference evidence="6 7" key="1">
    <citation type="submission" date="2020-12" db="EMBL/GenBank/DDBJ databases">
        <authorList>
            <person name="Ruan W."/>
            <person name="Khan S.A."/>
            <person name="Jeon C.O."/>
        </authorList>
    </citation>
    <scope>NUCLEOTIDE SEQUENCE [LARGE SCALE GENOMIC DNA]</scope>
    <source>
        <strain evidence="6 7">MA-13</strain>
    </source>
</reference>
<evidence type="ECO:0000256" key="5">
    <source>
        <dbReference type="RuleBase" id="RU003939"/>
    </source>
</evidence>
<dbReference type="CDD" id="cd13831">
    <property type="entry name" value="HU"/>
    <property type="match status" value="1"/>
</dbReference>
<dbReference type="InterPro" id="IPR010992">
    <property type="entry name" value="IHF-like_DNA-bd_dom_sf"/>
</dbReference>
<evidence type="ECO:0000313" key="7">
    <source>
        <dbReference type="Proteomes" id="UP000663814"/>
    </source>
</evidence>
<keyword evidence="4 6" id="KW-0238">DNA-binding</keyword>
<evidence type="ECO:0000256" key="3">
    <source>
        <dbReference type="ARBA" id="ARBA00023067"/>
    </source>
</evidence>
<gene>
    <name evidence="6" type="ORF">I4W93_011285</name>
</gene>
<keyword evidence="7" id="KW-1185">Reference proteome</keyword>
<evidence type="ECO:0000256" key="2">
    <source>
        <dbReference type="ARBA" id="ARBA00010529"/>
    </source>
</evidence>
<dbReference type="Gene3D" id="4.10.520.10">
    <property type="entry name" value="IHF-like DNA-binding proteins"/>
    <property type="match status" value="1"/>
</dbReference>
<dbReference type="SMART" id="SM00411">
    <property type="entry name" value="BHL"/>
    <property type="match status" value="1"/>
</dbReference>
<dbReference type="RefSeq" id="WP_205310819.1">
    <property type="nucleotide sequence ID" value="NZ_JAERPS020000003.1"/>
</dbReference>
<dbReference type="PANTHER" id="PTHR33175">
    <property type="entry name" value="DNA-BINDING PROTEIN HU"/>
    <property type="match status" value="1"/>
</dbReference>
<dbReference type="Pfam" id="PF00216">
    <property type="entry name" value="Bac_DNA_binding"/>
    <property type="match status" value="1"/>
</dbReference>
<dbReference type="GO" id="GO:0003677">
    <property type="term" value="F:DNA binding"/>
    <property type="evidence" value="ECO:0007669"/>
    <property type="project" value="UniProtKB-KW"/>
</dbReference>
<comment type="function">
    <text evidence="1">Histone-like DNA-binding protein which is capable of wrapping DNA to stabilize it, and thus to prevent its denaturation under extreme environmental conditions.</text>
</comment>
<dbReference type="PRINTS" id="PR01727">
    <property type="entry name" value="DNABINDINGHU"/>
</dbReference>
<keyword evidence="3" id="KW-0226">DNA condensation</keyword>
<dbReference type="EMBL" id="JAERPS020000003">
    <property type="protein sequence ID" value="MBZ9612177.1"/>
    <property type="molecule type" value="Genomic_DNA"/>
</dbReference>
<evidence type="ECO:0000313" key="6">
    <source>
        <dbReference type="EMBL" id="MBZ9612177.1"/>
    </source>
</evidence>
<dbReference type="Proteomes" id="UP000663814">
    <property type="component" value="Unassembled WGS sequence"/>
</dbReference>